<evidence type="ECO:0000313" key="3">
    <source>
        <dbReference type="EMBL" id="CAD6195942.1"/>
    </source>
</evidence>
<keyword evidence="4" id="KW-1185">Reference proteome</keyword>
<dbReference type="OrthoDB" id="10036956at2759"/>
<comment type="similarity">
    <text evidence="1">Belongs to the SAPAP family.</text>
</comment>
<reference evidence="3" key="1">
    <citation type="submission" date="2020-10" db="EMBL/GenBank/DDBJ databases">
        <authorList>
            <person name="Kikuchi T."/>
        </authorList>
    </citation>
    <scope>NUCLEOTIDE SEQUENCE</scope>
    <source>
        <strain evidence="3">NKZ352</strain>
    </source>
</reference>
<dbReference type="GO" id="GO:0098978">
    <property type="term" value="C:glutamatergic synapse"/>
    <property type="evidence" value="ECO:0007669"/>
    <property type="project" value="TreeGrafter"/>
</dbReference>
<dbReference type="InterPro" id="IPR005026">
    <property type="entry name" value="SAPAP"/>
</dbReference>
<sequence>MPEACADLVRTAAGNGHLLVRKKISTFNGLVQKHLHPVVGDPMPVLLADLEAFWVTIDMELTGINKQFEKIEQYRKAGWNMEAVEETTSTETTPKASTAAPPVPKKSRLPTKKSPALSAEAQEKLDKQRALANERRAKAMAEMRARGKQQQKTSVEPAAADIEC</sequence>
<proteinExistence type="inferred from homology"/>
<name>A0A8S1HNU1_9PELO</name>
<dbReference type="GO" id="GO:0060090">
    <property type="term" value="F:molecular adaptor activity"/>
    <property type="evidence" value="ECO:0007669"/>
    <property type="project" value="TreeGrafter"/>
</dbReference>
<dbReference type="Proteomes" id="UP000835052">
    <property type="component" value="Unassembled WGS sequence"/>
</dbReference>
<feature type="compositionally biased region" description="Low complexity" evidence="2">
    <location>
        <begin position="86"/>
        <end position="100"/>
    </location>
</feature>
<feature type="region of interest" description="Disordered" evidence="2">
    <location>
        <begin position="84"/>
        <end position="164"/>
    </location>
</feature>
<evidence type="ECO:0000313" key="4">
    <source>
        <dbReference type="Proteomes" id="UP000835052"/>
    </source>
</evidence>
<evidence type="ECO:0000256" key="1">
    <source>
        <dbReference type="ARBA" id="ARBA00008839"/>
    </source>
</evidence>
<gene>
    <name evidence="3" type="ORF">CAUJ_LOCUS11860</name>
</gene>
<accession>A0A8S1HNU1</accession>
<dbReference type="GO" id="GO:0023052">
    <property type="term" value="P:signaling"/>
    <property type="evidence" value="ECO:0007669"/>
    <property type="project" value="InterPro"/>
</dbReference>
<dbReference type="EMBL" id="CAJGYM010000063">
    <property type="protein sequence ID" value="CAD6195942.1"/>
    <property type="molecule type" value="Genomic_DNA"/>
</dbReference>
<dbReference type="PANTHER" id="PTHR12353:SF31">
    <property type="entry name" value="LD44824P"/>
    <property type="match status" value="1"/>
</dbReference>
<dbReference type="PANTHER" id="PTHR12353">
    <property type="entry name" value="DISKS LARGE-ASSOCIATED PROTEIN DAP SAP90/PSD-95-ASSOCIATED PROTEIN"/>
    <property type="match status" value="1"/>
</dbReference>
<evidence type="ECO:0000256" key="2">
    <source>
        <dbReference type="SAM" id="MobiDB-lite"/>
    </source>
</evidence>
<feature type="compositionally biased region" description="Basic and acidic residues" evidence="2">
    <location>
        <begin position="121"/>
        <end position="145"/>
    </location>
</feature>
<dbReference type="GO" id="GO:0099572">
    <property type="term" value="C:postsynaptic specialization"/>
    <property type="evidence" value="ECO:0007669"/>
    <property type="project" value="TreeGrafter"/>
</dbReference>
<protein>
    <submittedName>
        <fullName evidence="3">Uncharacterized protein</fullName>
    </submittedName>
</protein>
<comment type="caution">
    <text evidence="3">The sequence shown here is derived from an EMBL/GenBank/DDBJ whole genome shotgun (WGS) entry which is preliminary data.</text>
</comment>
<dbReference type="Pfam" id="PF03359">
    <property type="entry name" value="GKAP"/>
    <property type="match status" value="1"/>
</dbReference>
<dbReference type="AlphaFoldDB" id="A0A8S1HNU1"/>
<organism evidence="3 4">
    <name type="scientific">Caenorhabditis auriculariae</name>
    <dbReference type="NCBI Taxonomy" id="2777116"/>
    <lineage>
        <taxon>Eukaryota</taxon>
        <taxon>Metazoa</taxon>
        <taxon>Ecdysozoa</taxon>
        <taxon>Nematoda</taxon>
        <taxon>Chromadorea</taxon>
        <taxon>Rhabditida</taxon>
        <taxon>Rhabditina</taxon>
        <taxon>Rhabditomorpha</taxon>
        <taxon>Rhabditoidea</taxon>
        <taxon>Rhabditidae</taxon>
        <taxon>Peloderinae</taxon>
        <taxon>Caenorhabditis</taxon>
    </lineage>
</organism>